<accession>A0A7G7GC43</accession>
<evidence type="ECO:0000313" key="2">
    <source>
        <dbReference type="EMBL" id="QNF34727.1"/>
    </source>
</evidence>
<name>A0A7G7GC43_9BACT</name>
<sequence>MTNYWVGKTIEQWEFDGVELNKGTSIETIRSAERILGITFPSQFQQLYEKVNGFKDLDWIENTFSIWPIERMLEEYKESTNKKFIGFADYSLDVHQIGFLRGEEGVYKYCDNPVKFANTFEEAITLINSDDESIY</sequence>
<dbReference type="Gene3D" id="3.40.1580.10">
    <property type="entry name" value="SMI1/KNR4-like"/>
    <property type="match status" value="1"/>
</dbReference>
<dbReference type="InterPro" id="IPR037883">
    <property type="entry name" value="Knr4/Smi1-like_sf"/>
</dbReference>
<dbReference type="RefSeq" id="WP_185271222.1">
    <property type="nucleotide sequence ID" value="NZ_CP055156.1"/>
</dbReference>
<dbReference type="Proteomes" id="UP000515237">
    <property type="component" value="Chromosome"/>
</dbReference>
<dbReference type="InterPro" id="IPR018958">
    <property type="entry name" value="Knr4/Smi1-like_dom"/>
</dbReference>
<organism evidence="2 3">
    <name type="scientific">Adhaeribacter swui</name>
    <dbReference type="NCBI Taxonomy" id="2086471"/>
    <lineage>
        <taxon>Bacteria</taxon>
        <taxon>Pseudomonadati</taxon>
        <taxon>Bacteroidota</taxon>
        <taxon>Cytophagia</taxon>
        <taxon>Cytophagales</taxon>
        <taxon>Hymenobacteraceae</taxon>
        <taxon>Adhaeribacter</taxon>
    </lineage>
</organism>
<dbReference type="AlphaFoldDB" id="A0A7G7GC43"/>
<reference evidence="2 3" key="1">
    <citation type="journal article" date="2018" name="Int. J. Syst. Evol. Microbiol.">
        <title>Adhaeribacter swui sp. nov., isolated from wet mud.</title>
        <authorList>
            <person name="Kim D.U."/>
            <person name="Kim K.W."/>
            <person name="Kang M.S."/>
            <person name="Kim J.Y."/>
            <person name="Jang J.H."/>
            <person name="Kim M.K."/>
        </authorList>
    </citation>
    <scope>NUCLEOTIDE SEQUENCE [LARGE SCALE GENOMIC DNA]</scope>
    <source>
        <strain evidence="2 3">KCTC 52873</strain>
    </source>
</reference>
<dbReference type="EMBL" id="CP055156">
    <property type="protein sequence ID" value="QNF34727.1"/>
    <property type="molecule type" value="Genomic_DNA"/>
</dbReference>
<protein>
    <submittedName>
        <fullName evidence="2">SMI1/KNR4 family protein</fullName>
    </submittedName>
</protein>
<dbReference type="Pfam" id="PF09346">
    <property type="entry name" value="SMI1_KNR4"/>
    <property type="match status" value="1"/>
</dbReference>
<gene>
    <name evidence="2" type="ORF">HUW51_19065</name>
</gene>
<evidence type="ECO:0000313" key="3">
    <source>
        <dbReference type="Proteomes" id="UP000515237"/>
    </source>
</evidence>
<proteinExistence type="predicted"/>
<keyword evidence="3" id="KW-1185">Reference proteome</keyword>
<dbReference type="SUPFAM" id="SSF160631">
    <property type="entry name" value="SMI1/KNR4-like"/>
    <property type="match status" value="1"/>
</dbReference>
<feature type="domain" description="Knr4/Smi1-like" evidence="1">
    <location>
        <begin position="23"/>
        <end position="126"/>
    </location>
</feature>
<dbReference type="KEGG" id="aswu:HUW51_19065"/>
<dbReference type="SMART" id="SM00860">
    <property type="entry name" value="SMI1_KNR4"/>
    <property type="match status" value="1"/>
</dbReference>
<evidence type="ECO:0000259" key="1">
    <source>
        <dbReference type="SMART" id="SM00860"/>
    </source>
</evidence>